<dbReference type="AlphaFoldDB" id="A0A5C5XGF8"/>
<proteinExistence type="predicted"/>
<dbReference type="EMBL" id="SJPG01000001">
    <property type="protein sequence ID" value="TWT61481.1"/>
    <property type="molecule type" value="Genomic_DNA"/>
</dbReference>
<dbReference type="InterPro" id="IPR045584">
    <property type="entry name" value="Pilin-like"/>
</dbReference>
<dbReference type="SUPFAM" id="SSF54523">
    <property type="entry name" value="Pili subunits"/>
    <property type="match status" value="1"/>
</dbReference>
<dbReference type="OrthoDB" id="264135at2"/>
<dbReference type="NCBIfam" id="TIGR02532">
    <property type="entry name" value="IV_pilin_GFxxxE"/>
    <property type="match status" value="1"/>
</dbReference>
<reference evidence="2 3" key="1">
    <citation type="submission" date="2019-02" db="EMBL/GenBank/DDBJ databases">
        <title>Deep-cultivation of Planctomycetes and their phenomic and genomic characterization uncovers novel biology.</title>
        <authorList>
            <person name="Wiegand S."/>
            <person name="Jogler M."/>
            <person name="Boedeker C."/>
            <person name="Pinto D."/>
            <person name="Vollmers J."/>
            <person name="Rivas-Marin E."/>
            <person name="Kohn T."/>
            <person name="Peeters S.H."/>
            <person name="Heuer A."/>
            <person name="Rast P."/>
            <person name="Oberbeckmann S."/>
            <person name="Bunk B."/>
            <person name="Jeske O."/>
            <person name="Meyerdierks A."/>
            <person name="Storesund J.E."/>
            <person name="Kallscheuer N."/>
            <person name="Luecker S."/>
            <person name="Lage O.M."/>
            <person name="Pohl T."/>
            <person name="Merkel B.J."/>
            <person name="Hornburger P."/>
            <person name="Mueller R.-W."/>
            <person name="Bruemmer F."/>
            <person name="Labrenz M."/>
            <person name="Spormann A.M."/>
            <person name="Op Den Camp H."/>
            <person name="Overmann J."/>
            <person name="Amann R."/>
            <person name="Jetten M.S.M."/>
            <person name="Mascher T."/>
            <person name="Medema M.H."/>
            <person name="Devos D.P."/>
            <person name="Kaster A.-K."/>
            <person name="Ovreas L."/>
            <person name="Rohde M."/>
            <person name="Galperin M.Y."/>
            <person name="Jogler C."/>
        </authorList>
    </citation>
    <scope>NUCLEOTIDE SEQUENCE [LARGE SCALE GENOMIC DNA]</scope>
    <source>
        <strain evidence="2 3">Pan54</strain>
    </source>
</reference>
<dbReference type="Pfam" id="PF07963">
    <property type="entry name" value="N_methyl"/>
    <property type="match status" value="1"/>
</dbReference>
<feature type="domain" description="DUF1559" evidence="1">
    <location>
        <begin position="39"/>
        <end position="320"/>
    </location>
</feature>
<dbReference type="InterPro" id="IPR012902">
    <property type="entry name" value="N_methyl_site"/>
</dbReference>
<dbReference type="InterPro" id="IPR011453">
    <property type="entry name" value="DUF1559"/>
</dbReference>
<evidence type="ECO:0000313" key="2">
    <source>
        <dbReference type="EMBL" id="TWT61481.1"/>
    </source>
</evidence>
<dbReference type="RefSeq" id="WP_146503466.1">
    <property type="nucleotide sequence ID" value="NZ_SJPG01000001.1"/>
</dbReference>
<organism evidence="2 3">
    <name type="scientific">Rubinisphaera italica</name>
    <dbReference type="NCBI Taxonomy" id="2527969"/>
    <lineage>
        <taxon>Bacteria</taxon>
        <taxon>Pseudomonadati</taxon>
        <taxon>Planctomycetota</taxon>
        <taxon>Planctomycetia</taxon>
        <taxon>Planctomycetales</taxon>
        <taxon>Planctomycetaceae</taxon>
        <taxon>Rubinisphaera</taxon>
    </lineage>
</organism>
<dbReference type="InterPro" id="IPR027558">
    <property type="entry name" value="Pre_pil_HX9DG_C"/>
</dbReference>
<dbReference type="Pfam" id="PF07596">
    <property type="entry name" value="SBP_bac_10"/>
    <property type="match status" value="1"/>
</dbReference>
<comment type="caution">
    <text evidence="2">The sequence shown here is derived from an EMBL/GenBank/DDBJ whole genome shotgun (WGS) entry which is preliminary data.</text>
</comment>
<protein>
    <submittedName>
        <fullName evidence="2">Type II secretion system protein G</fullName>
    </submittedName>
</protein>
<dbReference type="PANTHER" id="PTHR30093">
    <property type="entry name" value="GENERAL SECRETION PATHWAY PROTEIN G"/>
    <property type="match status" value="1"/>
</dbReference>
<name>A0A5C5XGF8_9PLAN</name>
<evidence type="ECO:0000259" key="1">
    <source>
        <dbReference type="Pfam" id="PF07596"/>
    </source>
</evidence>
<gene>
    <name evidence="2" type="primary">xcpT_14</name>
    <name evidence="2" type="ORF">Pan54_22170</name>
</gene>
<dbReference type="Proteomes" id="UP000316095">
    <property type="component" value="Unassembled WGS sequence"/>
</dbReference>
<sequence>MKSSPLLFRLKSRGFTLIELLVVIAIIAILVALLLPAVQQAREAARRSACKNNLKQLGLALHNYHDTHRRFPPGRVRTSGCASNSWQTSNITWLARILPQMEQSAIYDSIDWERGCATNGQTGANGPHSANPGGARRQIVAAYRCPSEPGRGKVRWVAPDGSVVNGATPNGSFASGNYAGCVGAVSREGGTNPSGMFGTNSGVRMRDITDGTSNTLMVAEFVIGFPHLQVNPTGTQPHELCPTTGSPSTASTRATGFSWFYGEMPNASWFSANTGPNSKQWDCGSNTNYINFAARSQHKGGVQVCLADGSTRFVSENINLETWRNAGDKADGEVLGEW</sequence>
<dbReference type="PANTHER" id="PTHR30093:SF2">
    <property type="entry name" value="TYPE II SECRETION SYSTEM PROTEIN H"/>
    <property type="match status" value="1"/>
</dbReference>
<keyword evidence="3" id="KW-1185">Reference proteome</keyword>
<dbReference type="Gene3D" id="3.30.700.10">
    <property type="entry name" value="Glycoprotein, Type 4 Pilin"/>
    <property type="match status" value="1"/>
</dbReference>
<evidence type="ECO:0000313" key="3">
    <source>
        <dbReference type="Proteomes" id="UP000316095"/>
    </source>
</evidence>
<accession>A0A5C5XGF8</accession>
<dbReference type="PROSITE" id="PS00409">
    <property type="entry name" value="PROKAR_NTER_METHYL"/>
    <property type="match status" value="1"/>
</dbReference>
<dbReference type="NCBIfam" id="TIGR04294">
    <property type="entry name" value="pre_pil_HX9DG"/>
    <property type="match status" value="1"/>
</dbReference>